<comment type="caution">
    <text evidence="1">The sequence shown here is derived from an EMBL/GenBank/DDBJ whole genome shotgun (WGS) entry which is preliminary data.</text>
</comment>
<evidence type="ECO:0000313" key="1">
    <source>
        <dbReference type="EMBL" id="KXU19077.1"/>
    </source>
</evidence>
<name>A0ABR5VC87_9CORY</name>
<protein>
    <submittedName>
        <fullName evidence="1">Uncharacterized protein</fullName>
    </submittedName>
</protein>
<proteinExistence type="predicted"/>
<keyword evidence="2" id="KW-1185">Reference proteome</keyword>
<evidence type="ECO:0000313" key="2">
    <source>
        <dbReference type="Proteomes" id="UP000070339"/>
    </source>
</evidence>
<accession>A0ABR5VC87</accession>
<gene>
    <name evidence="1" type="ORF">WM41_0299</name>
</gene>
<dbReference type="EMBL" id="LTEB01000013">
    <property type="protein sequence ID" value="KXU19077.1"/>
    <property type="molecule type" value="Genomic_DNA"/>
</dbReference>
<sequence length="38" mass="3869">MAEGCGMSVSGIDVQHAARLSILLLAGFQDLGFGTLSC</sequence>
<reference evidence="1 2" key="1">
    <citation type="journal article" date="2016" name="Int. J. Syst. Evol. Microbiol.">
        <title>Resolving the Complexity of Human Skin Metagenomes Using Single-Molecule Sequencing.</title>
        <authorList>
            <consortium name="NISC Comparative Sequencing Program"/>
            <person name="Tsai Y.C."/>
            <person name="Conlan S."/>
            <person name="Deming C."/>
            <person name="Segre J.A."/>
            <person name="Kong H.H."/>
            <person name="Korlach J."/>
            <person name="Oh J."/>
        </authorList>
    </citation>
    <scope>NUCLEOTIDE SEQUENCE [LARGE SCALE GENOMIC DNA]</scope>
    <source>
        <strain evidence="1 2">1B08</strain>
    </source>
</reference>
<dbReference type="Proteomes" id="UP000070339">
    <property type="component" value="Unassembled WGS sequence"/>
</dbReference>
<organism evidence="1 2">
    <name type="scientific">Corynebacterium simulans</name>
    <dbReference type="NCBI Taxonomy" id="146827"/>
    <lineage>
        <taxon>Bacteria</taxon>
        <taxon>Bacillati</taxon>
        <taxon>Actinomycetota</taxon>
        <taxon>Actinomycetes</taxon>
        <taxon>Mycobacteriales</taxon>
        <taxon>Corynebacteriaceae</taxon>
        <taxon>Corynebacterium</taxon>
    </lineage>
</organism>